<dbReference type="InterPro" id="IPR029061">
    <property type="entry name" value="THDP-binding"/>
</dbReference>
<reference evidence="4" key="1">
    <citation type="submission" date="2020-02" db="EMBL/GenBank/DDBJ databases">
        <authorList>
            <person name="Meier V. D."/>
        </authorList>
    </citation>
    <scope>NUCLEOTIDE SEQUENCE</scope>
    <source>
        <strain evidence="4">AVDCRST_MAG77</strain>
    </source>
</reference>
<dbReference type="Gene3D" id="3.40.50.970">
    <property type="match status" value="1"/>
</dbReference>
<dbReference type="InterPro" id="IPR051818">
    <property type="entry name" value="TPP_dependent_decarboxylase"/>
</dbReference>
<evidence type="ECO:0000313" key="4">
    <source>
        <dbReference type="EMBL" id="CAA9237253.1"/>
    </source>
</evidence>
<proteinExistence type="predicted"/>
<keyword evidence="1" id="KW-0210">Decarboxylase</keyword>
<dbReference type="Pfam" id="PF02775">
    <property type="entry name" value="TPP_enzyme_C"/>
    <property type="match status" value="1"/>
</dbReference>
<dbReference type="InterPro" id="IPR011766">
    <property type="entry name" value="TPP_enzyme_TPP-bd"/>
</dbReference>
<dbReference type="SUPFAM" id="SSF52518">
    <property type="entry name" value="Thiamin diphosphate-binding fold (THDP-binding)"/>
    <property type="match status" value="1"/>
</dbReference>
<gene>
    <name evidence="4" type="ORF">AVDCRST_MAG77-1528</name>
</gene>
<dbReference type="GO" id="GO:0016831">
    <property type="term" value="F:carboxy-lyase activity"/>
    <property type="evidence" value="ECO:0007669"/>
    <property type="project" value="UniProtKB-KW"/>
</dbReference>
<keyword evidence="2" id="KW-0456">Lyase</keyword>
<protein>
    <recommendedName>
        <fullName evidence="3">Thiamine pyrophosphate enzyme TPP-binding domain-containing protein</fullName>
    </recommendedName>
</protein>
<dbReference type="PANTHER" id="PTHR42818:SF1">
    <property type="entry name" value="SULFOPYRUVATE DECARBOXYLASE"/>
    <property type="match status" value="1"/>
</dbReference>
<feature type="domain" description="Thiamine pyrophosphate enzyme TPP-binding" evidence="3">
    <location>
        <begin position="57"/>
        <end position="173"/>
    </location>
</feature>
<dbReference type="GO" id="GO:0030976">
    <property type="term" value="F:thiamine pyrophosphate binding"/>
    <property type="evidence" value="ECO:0007669"/>
    <property type="project" value="InterPro"/>
</dbReference>
<organism evidence="4">
    <name type="scientific">uncultured Chloroflexota bacterium</name>
    <dbReference type="NCBI Taxonomy" id="166587"/>
    <lineage>
        <taxon>Bacteria</taxon>
        <taxon>Bacillati</taxon>
        <taxon>Chloroflexota</taxon>
        <taxon>environmental samples</taxon>
    </lineage>
</organism>
<name>A0A6J4HZC9_9CHLR</name>
<evidence type="ECO:0000256" key="1">
    <source>
        <dbReference type="ARBA" id="ARBA00022793"/>
    </source>
</evidence>
<evidence type="ECO:0000256" key="2">
    <source>
        <dbReference type="ARBA" id="ARBA00023239"/>
    </source>
</evidence>
<dbReference type="AlphaFoldDB" id="A0A6J4HZC9"/>
<accession>A0A6J4HZC9</accession>
<dbReference type="EMBL" id="CADCTC010000083">
    <property type="protein sequence ID" value="CAA9237253.1"/>
    <property type="molecule type" value="Genomic_DNA"/>
</dbReference>
<evidence type="ECO:0000259" key="3">
    <source>
        <dbReference type="Pfam" id="PF02775"/>
    </source>
</evidence>
<sequence>MSTGSQSAQSTQSSLTRFDALAAVAAEYPQEPIVVALGTMVREMLLATGRRENHLYVLDSMGLPAAIGLGVALSPAARHYDKVITIEGDGGLLMGFSTLATIGLLKPEKLLLIVLDNGAYAATGMQRTAAPAIDLCAAAVSCGIAAFDVSTPDDLQAVLRGARGVPGPTLVRVVIGAENRQAPYFLPDPVEITLSFQRYLAGHAAAGA</sequence>
<dbReference type="PANTHER" id="PTHR42818">
    <property type="entry name" value="SULFOPYRUVATE DECARBOXYLASE SUBUNIT ALPHA"/>
    <property type="match status" value="1"/>
</dbReference>